<dbReference type="EMBL" id="VGJJ01000003">
    <property type="protein sequence ID" value="MBM3281871.1"/>
    <property type="molecule type" value="Genomic_DNA"/>
</dbReference>
<sequence>MAITPRPLNTMTPPSPASPDESVHPSLSDEQLAELLRPGKEFENNLHATLKQLSAGSINLLVVPLKDYSSTAHALLTYYHAQKTSGVYVSINKPTQDILKGINVQLTQTQFVDAITALTGKGTEDTQQITFIDSPLALVELNLAISDRMKGLVSNQKFLVVDSISTLLVYNTPQSVEKFCHTIIAKNRGDNVIGLLLMINSDEHHDVVETLAQFVDHVIIVK</sequence>
<evidence type="ECO:0000313" key="3">
    <source>
        <dbReference type="Proteomes" id="UP000774699"/>
    </source>
</evidence>
<dbReference type="InterPro" id="IPR055927">
    <property type="entry name" value="DUF7504"/>
</dbReference>
<dbReference type="Pfam" id="PF24336">
    <property type="entry name" value="DUF7504"/>
    <property type="match status" value="1"/>
</dbReference>
<protein>
    <recommendedName>
        <fullName evidence="4">KaiC-like domain-containing protein</fullName>
    </recommendedName>
</protein>
<evidence type="ECO:0000256" key="1">
    <source>
        <dbReference type="SAM" id="MobiDB-lite"/>
    </source>
</evidence>
<comment type="caution">
    <text evidence="2">The sequence shown here is derived from an EMBL/GenBank/DDBJ whole genome shotgun (WGS) entry which is preliminary data.</text>
</comment>
<feature type="region of interest" description="Disordered" evidence="1">
    <location>
        <begin position="1"/>
        <end position="26"/>
    </location>
</feature>
<evidence type="ECO:0008006" key="4">
    <source>
        <dbReference type="Google" id="ProtNLM"/>
    </source>
</evidence>
<dbReference type="Gene3D" id="3.40.50.300">
    <property type="entry name" value="P-loop containing nucleotide triphosphate hydrolases"/>
    <property type="match status" value="1"/>
</dbReference>
<name>A0A8T4C634_9ARCH</name>
<evidence type="ECO:0000313" key="2">
    <source>
        <dbReference type="EMBL" id="MBM3281871.1"/>
    </source>
</evidence>
<accession>A0A8T4C634</accession>
<organism evidence="2 3">
    <name type="scientific">Candidatus Iainarchaeum sp</name>
    <dbReference type="NCBI Taxonomy" id="3101447"/>
    <lineage>
        <taxon>Archaea</taxon>
        <taxon>Candidatus Iainarchaeota</taxon>
        <taxon>Candidatus Iainarchaeia</taxon>
        <taxon>Candidatus Iainarchaeales</taxon>
        <taxon>Candidatus Iainarchaeaceae</taxon>
        <taxon>Candidatus Iainarchaeum</taxon>
    </lineage>
</organism>
<proteinExistence type="predicted"/>
<reference evidence="2" key="1">
    <citation type="submission" date="2019-03" db="EMBL/GenBank/DDBJ databases">
        <title>Lake Tanganyika Metagenome-Assembled Genomes (MAGs).</title>
        <authorList>
            <person name="Tran P."/>
        </authorList>
    </citation>
    <scope>NUCLEOTIDE SEQUENCE</scope>
    <source>
        <strain evidence="2">M_DeepCast_50m_m2_156</strain>
    </source>
</reference>
<dbReference type="AlphaFoldDB" id="A0A8T4C634"/>
<dbReference type="Proteomes" id="UP000774699">
    <property type="component" value="Unassembled WGS sequence"/>
</dbReference>
<dbReference type="InterPro" id="IPR027417">
    <property type="entry name" value="P-loop_NTPase"/>
</dbReference>
<gene>
    <name evidence="2" type="ORF">FJY86_00835</name>
</gene>